<sequence length="201" mass="21066">MYRNQAFVGRTAAALRLLDRHPEDGVTALLRSLEAEGLVRREPDGAFRPAGPLGGPAADCNDLRAAAMNWADKLAAHSGMSVRLAVAHPDGARIVHHVFRPDNSPQRLETGEICPATGALARALAAPHDGRFVYATDTDGHGTASLATTIHCPGPEPTTCALGLTGPRPALDPALPASGHCRDLLREAADRIATTLAAGRR</sequence>
<evidence type="ECO:0000313" key="2">
    <source>
        <dbReference type="Proteomes" id="UP001595990"/>
    </source>
</evidence>
<comment type="caution">
    <text evidence="1">The sequence shown here is derived from an EMBL/GenBank/DDBJ whole genome shotgun (WGS) entry which is preliminary data.</text>
</comment>
<dbReference type="SUPFAM" id="SSF55781">
    <property type="entry name" value="GAF domain-like"/>
    <property type="match status" value="1"/>
</dbReference>
<evidence type="ECO:0000313" key="1">
    <source>
        <dbReference type="EMBL" id="MFC4512666.1"/>
    </source>
</evidence>
<organism evidence="1 2">
    <name type="scientific">Streptomyces ehimensis</name>
    <dbReference type="NCBI Taxonomy" id="68195"/>
    <lineage>
        <taxon>Bacteria</taxon>
        <taxon>Bacillati</taxon>
        <taxon>Actinomycetota</taxon>
        <taxon>Actinomycetes</taxon>
        <taxon>Kitasatosporales</taxon>
        <taxon>Streptomycetaceae</taxon>
        <taxon>Streptomyces</taxon>
    </lineage>
</organism>
<accession>A0ABV9BF65</accession>
<gene>
    <name evidence="1" type="ORF">ACFPEN_06930</name>
</gene>
<dbReference type="EMBL" id="JBHSFS010000002">
    <property type="protein sequence ID" value="MFC4512666.1"/>
    <property type="molecule type" value="Genomic_DNA"/>
</dbReference>
<proteinExistence type="predicted"/>
<dbReference type="InterPro" id="IPR029016">
    <property type="entry name" value="GAF-like_dom_sf"/>
</dbReference>
<dbReference type="Gene3D" id="3.30.450.40">
    <property type="match status" value="1"/>
</dbReference>
<keyword evidence="2" id="KW-1185">Reference proteome</keyword>
<protein>
    <submittedName>
        <fullName evidence="1">IclR family transcriptional regulator</fullName>
    </submittedName>
</protein>
<reference evidence="2" key="1">
    <citation type="journal article" date="2019" name="Int. J. Syst. Evol. Microbiol.">
        <title>The Global Catalogue of Microorganisms (GCM) 10K type strain sequencing project: providing services to taxonomists for standard genome sequencing and annotation.</title>
        <authorList>
            <consortium name="The Broad Institute Genomics Platform"/>
            <consortium name="The Broad Institute Genome Sequencing Center for Infectious Disease"/>
            <person name="Wu L."/>
            <person name="Ma J."/>
        </authorList>
    </citation>
    <scope>NUCLEOTIDE SEQUENCE [LARGE SCALE GENOMIC DNA]</scope>
    <source>
        <strain evidence="2">CECT 8064</strain>
    </source>
</reference>
<dbReference type="Proteomes" id="UP001595990">
    <property type="component" value="Unassembled WGS sequence"/>
</dbReference>
<name>A0ABV9BF65_9ACTN</name>
<dbReference type="RefSeq" id="WP_417922521.1">
    <property type="nucleotide sequence ID" value="NZ_JBHSFS010000002.1"/>
</dbReference>